<gene>
    <name evidence="5" type="ORF">L249_6302</name>
</gene>
<protein>
    <recommendedName>
        <fullName evidence="7">DUF1254 domain-containing protein</fullName>
    </recommendedName>
</protein>
<evidence type="ECO:0000259" key="3">
    <source>
        <dbReference type="Pfam" id="PF06742"/>
    </source>
</evidence>
<evidence type="ECO:0008006" key="7">
    <source>
        <dbReference type="Google" id="ProtNLM"/>
    </source>
</evidence>
<evidence type="ECO:0000256" key="2">
    <source>
        <dbReference type="SAM" id="SignalP"/>
    </source>
</evidence>
<dbReference type="PANTHER" id="PTHR36509:SF2">
    <property type="entry name" value="BLL3101 PROTEIN"/>
    <property type="match status" value="1"/>
</dbReference>
<dbReference type="Gene3D" id="2.60.120.600">
    <property type="entry name" value="Domain of unknown function DUF1214, C-terminal domain"/>
    <property type="match status" value="1"/>
</dbReference>
<dbReference type="InterPro" id="IPR010679">
    <property type="entry name" value="DUF1254"/>
</dbReference>
<dbReference type="InterPro" id="IPR037050">
    <property type="entry name" value="DUF1254_sf"/>
</dbReference>
<feature type="chain" id="PRO_5016867574" description="DUF1254 domain-containing protein" evidence="2">
    <location>
        <begin position="19"/>
        <end position="504"/>
    </location>
</feature>
<feature type="signal peptide" evidence="2">
    <location>
        <begin position="1"/>
        <end position="18"/>
    </location>
</feature>
<evidence type="ECO:0000313" key="5">
    <source>
        <dbReference type="EMBL" id="RCI08219.1"/>
    </source>
</evidence>
<dbReference type="Pfam" id="PF06863">
    <property type="entry name" value="DUF1254"/>
    <property type="match status" value="1"/>
</dbReference>
<comment type="caution">
    <text evidence="5">The sequence shown here is derived from an EMBL/GenBank/DDBJ whole genome shotgun (WGS) entry which is preliminary data.</text>
</comment>
<feature type="compositionally biased region" description="Acidic residues" evidence="1">
    <location>
        <begin position="78"/>
        <end position="87"/>
    </location>
</feature>
<sequence>MMRSFTLALGAILCTAHALPTHDKPPSTEEESLRLTNATAFAVTYGYPLAQYAVAVGPVLASVGPNAFQHHRNTVRADDEDQDEDDVPPGRPSPDLLYSAAAIDLSTSDVILTIPKISHGRYFVVSFYDLWSNNLANIGRLTTTVPGKYLVQIADKPWQIGFVESDEGTTDYVGNIFFPTVHGLAMPQVRVQNGNESDLDAAREAQANIKLTTQVRKGPPLGPRLTSELLGDGLLDDVAQQPAGQLRRHQVSQLLEVVARFDPFNRPWDAADGATVTQMLEEAGLAHGMYDPPSPLSDVRYETAVRMVDQGLRAAEEELLPYGNGWFGFPRGSTGSYGERYAVRSLAASLDHLQLVTSEALSLSWLGDSRHRGAQDGISLGHDDALVVTFPSGKPPVTASGFWSLALYDVDGGLVPNSLDRFSLGTGSNLTYGSGQLNRTDAFSVLVQSRDLPPPANWTRNWLPAPDRGDKFTMNLRLVGPKLPLTAGESYVYPTVTRRRAIVG</sequence>
<dbReference type="InterPro" id="IPR010621">
    <property type="entry name" value="DUF1214"/>
</dbReference>
<dbReference type="Proteomes" id="UP000253664">
    <property type="component" value="Unassembled WGS sequence"/>
</dbReference>
<feature type="region of interest" description="Disordered" evidence="1">
    <location>
        <begin position="74"/>
        <end position="93"/>
    </location>
</feature>
<dbReference type="Pfam" id="PF06742">
    <property type="entry name" value="DUF1214"/>
    <property type="match status" value="1"/>
</dbReference>
<dbReference type="InterPro" id="IPR037049">
    <property type="entry name" value="DUF1214_C_sf"/>
</dbReference>
<feature type="domain" description="DUF1214" evidence="3">
    <location>
        <begin position="376"/>
        <end position="482"/>
    </location>
</feature>
<name>A0A367L1A2_9HYPO</name>
<dbReference type="SUPFAM" id="SSF160935">
    <property type="entry name" value="VPA0735-like"/>
    <property type="match status" value="1"/>
</dbReference>
<keyword evidence="6" id="KW-1185">Reference proteome</keyword>
<feature type="domain" description="DUF1254" evidence="4">
    <location>
        <begin position="68"/>
        <end position="212"/>
    </location>
</feature>
<dbReference type="PANTHER" id="PTHR36509">
    <property type="entry name" value="BLL3101 PROTEIN"/>
    <property type="match status" value="1"/>
</dbReference>
<reference evidence="5 6" key="1">
    <citation type="journal article" date="2015" name="BMC Genomics">
        <title>Insights from the genome of Ophiocordyceps polyrhachis-furcata to pathogenicity and host specificity in insect fungi.</title>
        <authorList>
            <person name="Wichadakul D."/>
            <person name="Kobmoo N."/>
            <person name="Ingsriswang S."/>
            <person name="Tangphatsornruang S."/>
            <person name="Chantasingh D."/>
            <person name="Luangsa-ard J.J."/>
            <person name="Eurwilaichitr L."/>
        </authorList>
    </citation>
    <scope>NUCLEOTIDE SEQUENCE [LARGE SCALE GENOMIC DNA]</scope>
    <source>
        <strain evidence="5 6">BCC 54312</strain>
    </source>
</reference>
<accession>A0A367L1A2</accession>
<organism evidence="5 6">
    <name type="scientific">Ophiocordyceps polyrhachis-furcata BCC 54312</name>
    <dbReference type="NCBI Taxonomy" id="1330021"/>
    <lineage>
        <taxon>Eukaryota</taxon>
        <taxon>Fungi</taxon>
        <taxon>Dikarya</taxon>
        <taxon>Ascomycota</taxon>
        <taxon>Pezizomycotina</taxon>
        <taxon>Sordariomycetes</taxon>
        <taxon>Hypocreomycetidae</taxon>
        <taxon>Hypocreales</taxon>
        <taxon>Ophiocordycipitaceae</taxon>
        <taxon>Ophiocordyceps</taxon>
    </lineage>
</organism>
<evidence type="ECO:0000256" key="1">
    <source>
        <dbReference type="SAM" id="MobiDB-lite"/>
    </source>
</evidence>
<dbReference type="OrthoDB" id="2018906at2759"/>
<dbReference type="AlphaFoldDB" id="A0A367L1A2"/>
<evidence type="ECO:0000259" key="4">
    <source>
        <dbReference type="Pfam" id="PF06863"/>
    </source>
</evidence>
<dbReference type="Gene3D" id="2.60.40.1610">
    <property type="entry name" value="Domain of unknown function DUF1254"/>
    <property type="match status" value="1"/>
</dbReference>
<evidence type="ECO:0000313" key="6">
    <source>
        <dbReference type="Proteomes" id="UP000253664"/>
    </source>
</evidence>
<dbReference type="EMBL" id="LKCN02000021">
    <property type="protein sequence ID" value="RCI08219.1"/>
    <property type="molecule type" value="Genomic_DNA"/>
</dbReference>
<keyword evidence="2" id="KW-0732">Signal</keyword>
<proteinExistence type="predicted"/>